<dbReference type="Proteomes" id="UP000277007">
    <property type="component" value="Unassembled WGS sequence"/>
</dbReference>
<keyword evidence="4" id="KW-0175">Coiled coil</keyword>
<dbReference type="GO" id="GO:0007165">
    <property type="term" value="P:signal transduction"/>
    <property type="evidence" value="ECO:0007669"/>
    <property type="project" value="UniProtKB-KW"/>
</dbReference>
<feature type="coiled-coil region" evidence="4">
    <location>
        <begin position="259"/>
        <end position="293"/>
    </location>
</feature>
<dbReference type="Gene3D" id="6.10.340.10">
    <property type="match status" value="1"/>
</dbReference>
<sequence>MLRSLKIAALTNLFGALIALGFVVVAGTGMLAINELKVGGPVYQRIVLGKDLIADILPPPEYVIEAYLEVTLALNDPSTVTQRRNRLAQLRKDYNDRRAYWAKQDIDPTIRERLTVTSHAPATAFWTEVEGKFLPALSSGDLATAMTSYKALTTAYGEHRAVIDSIVVNANRINEATERDANAREAQFMAAVWIVSALVLVVVALGVLGILNRVIRPVTQLTGVMRAMADGNLPVAIPVNERQDEIGAMTSALRVFKEHAEADRRRRAQDMNREQVEREKQAVLLRMAETVEREAGNAVDAVAKQTSTMADNATRMADSAQAVSDNSQTVAAAATQALSNAQTVAAASEQLSASIREIAMQISTASAMTGQAVDASTHAEGTIQRLSEAVTRIGEVTTLINDVAGQTNLLALNATIEAARAGEAGKGFAVVANEVKALAGQTARATGEIESQIAAIQATTADAVKAVRAIAEQVRGVETVSSTIASAVQEQEAATGEIARNVEQTTQAAQEVANRIANVSTEATATGERASAVMSLSDSVATSIDQLRHVLVETIRTATPEVNRRQFDRHVLNRPGRLRVGGQDVAVTIDNASEGGAQISGLPSGALAQLREGVAVQVMVPGIDGAVPATVRSQDRNAQIHLTFTLPVSEQSRFADQFRRAVSGVALLAQPA</sequence>
<feature type="transmembrane region" description="Helical" evidence="5">
    <location>
        <begin position="188"/>
        <end position="211"/>
    </location>
</feature>
<dbReference type="PRINTS" id="PR00260">
    <property type="entry name" value="CHEMTRNSDUCR"/>
</dbReference>
<dbReference type="InterPro" id="IPR004089">
    <property type="entry name" value="MCPsignal_dom"/>
</dbReference>
<dbReference type="InterPro" id="IPR003660">
    <property type="entry name" value="HAMP_dom"/>
</dbReference>
<evidence type="ECO:0000256" key="4">
    <source>
        <dbReference type="SAM" id="Coils"/>
    </source>
</evidence>
<proteinExistence type="inferred from homology"/>
<keyword evidence="9" id="KW-1185">Reference proteome</keyword>
<comment type="similarity">
    <text evidence="2">Belongs to the methyl-accepting chemotaxis (MCP) protein family.</text>
</comment>
<dbReference type="CDD" id="cd06225">
    <property type="entry name" value="HAMP"/>
    <property type="match status" value="1"/>
</dbReference>
<feature type="domain" description="HAMP" evidence="7">
    <location>
        <begin position="212"/>
        <end position="265"/>
    </location>
</feature>
<accession>A0A3S0K4I1</accession>
<dbReference type="SMART" id="SM00304">
    <property type="entry name" value="HAMP"/>
    <property type="match status" value="1"/>
</dbReference>
<dbReference type="PROSITE" id="PS50111">
    <property type="entry name" value="CHEMOTAXIS_TRANSDUC_2"/>
    <property type="match status" value="1"/>
</dbReference>
<evidence type="ECO:0000259" key="6">
    <source>
        <dbReference type="PROSITE" id="PS50111"/>
    </source>
</evidence>
<dbReference type="SMART" id="SM00283">
    <property type="entry name" value="MA"/>
    <property type="match status" value="1"/>
</dbReference>
<evidence type="ECO:0000313" key="9">
    <source>
        <dbReference type="Proteomes" id="UP000277007"/>
    </source>
</evidence>
<keyword evidence="5" id="KW-0472">Membrane</keyword>
<dbReference type="Pfam" id="PF07238">
    <property type="entry name" value="PilZ"/>
    <property type="match status" value="1"/>
</dbReference>
<keyword evidence="5" id="KW-1133">Transmembrane helix</keyword>
<evidence type="ECO:0000256" key="1">
    <source>
        <dbReference type="ARBA" id="ARBA00023224"/>
    </source>
</evidence>
<dbReference type="Pfam" id="PF00015">
    <property type="entry name" value="MCPsignal"/>
    <property type="match status" value="1"/>
</dbReference>
<dbReference type="Pfam" id="PF00672">
    <property type="entry name" value="HAMP"/>
    <property type="match status" value="1"/>
</dbReference>
<organism evidence="8 9">
    <name type="scientific">Azospirillum griseum</name>
    <dbReference type="NCBI Taxonomy" id="2496639"/>
    <lineage>
        <taxon>Bacteria</taxon>
        <taxon>Pseudomonadati</taxon>
        <taxon>Pseudomonadota</taxon>
        <taxon>Alphaproteobacteria</taxon>
        <taxon>Rhodospirillales</taxon>
        <taxon>Azospirillaceae</taxon>
        <taxon>Azospirillum</taxon>
    </lineage>
</organism>
<dbReference type="AlphaFoldDB" id="A0A3S0K4I1"/>
<reference evidence="8 9" key="1">
    <citation type="submission" date="2018-12" db="EMBL/GenBank/DDBJ databases">
        <authorList>
            <person name="Yang Y."/>
        </authorList>
    </citation>
    <scope>NUCLEOTIDE SEQUENCE [LARGE SCALE GENOMIC DNA]</scope>
    <source>
        <strain evidence="8 9">L-25-5w-1</strain>
    </source>
</reference>
<dbReference type="EMBL" id="RXMA01000011">
    <property type="protein sequence ID" value="RTR19533.1"/>
    <property type="molecule type" value="Genomic_DNA"/>
</dbReference>
<dbReference type="SUPFAM" id="SSF141371">
    <property type="entry name" value="PilZ domain-like"/>
    <property type="match status" value="1"/>
</dbReference>
<evidence type="ECO:0000256" key="3">
    <source>
        <dbReference type="PROSITE-ProRule" id="PRU00284"/>
    </source>
</evidence>
<dbReference type="InterPro" id="IPR004090">
    <property type="entry name" value="Chemotax_Me-accpt_rcpt"/>
</dbReference>
<dbReference type="OrthoDB" id="3378718at2"/>
<dbReference type="SUPFAM" id="SSF58104">
    <property type="entry name" value="Methyl-accepting chemotaxis protein (MCP) signaling domain"/>
    <property type="match status" value="1"/>
</dbReference>
<dbReference type="GO" id="GO:0006935">
    <property type="term" value="P:chemotaxis"/>
    <property type="evidence" value="ECO:0007669"/>
    <property type="project" value="InterPro"/>
</dbReference>
<dbReference type="GO" id="GO:0035438">
    <property type="term" value="F:cyclic-di-GMP binding"/>
    <property type="evidence" value="ECO:0007669"/>
    <property type="project" value="InterPro"/>
</dbReference>
<dbReference type="InterPro" id="IPR009875">
    <property type="entry name" value="PilZ_domain"/>
</dbReference>
<keyword evidence="5" id="KW-0812">Transmembrane</keyword>
<evidence type="ECO:0000256" key="2">
    <source>
        <dbReference type="ARBA" id="ARBA00029447"/>
    </source>
</evidence>
<dbReference type="PANTHER" id="PTHR32089:SF112">
    <property type="entry name" value="LYSOZYME-LIKE PROTEIN-RELATED"/>
    <property type="match status" value="1"/>
</dbReference>
<dbReference type="Gene3D" id="1.10.287.950">
    <property type="entry name" value="Methyl-accepting chemotaxis protein"/>
    <property type="match status" value="1"/>
</dbReference>
<dbReference type="RefSeq" id="WP_126616222.1">
    <property type="nucleotide sequence ID" value="NZ_JBHUCY010000049.1"/>
</dbReference>
<dbReference type="GO" id="GO:0004888">
    <property type="term" value="F:transmembrane signaling receptor activity"/>
    <property type="evidence" value="ECO:0007669"/>
    <property type="project" value="InterPro"/>
</dbReference>
<feature type="domain" description="Methyl-accepting transducer" evidence="6">
    <location>
        <begin position="312"/>
        <end position="527"/>
    </location>
</feature>
<feature type="transmembrane region" description="Helical" evidence="5">
    <location>
        <begin position="12"/>
        <end position="33"/>
    </location>
</feature>
<dbReference type="PROSITE" id="PS50885">
    <property type="entry name" value="HAMP"/>
    <property type="match status" value="1"/>
</dbReference>
<comment type="caution">
    <text evidence="8">The sequence shown here is derived from an EMBL/GenBank/DDBJ whole genome shotgun (WGS) entry which is preliminary data.</text>
</comment>
<protein>
    <submittedName>
        <fullName evidence="8">HAMP domain-containing protein</fullName>
    </submittedName>
</protein>
<keyword evidence="1 3" id="KW-0807">Transducer</keyword>
<dbReference type="GO" id="GO:0016020">
    <property type="term" value="C:membrane"/>
    <property type="evidence" value="ECO:0007669"/>
    <property type="project" value="InterPro"/>
</dbReference>
<gene>
    <name evidence="8" type="ORF">EJ903_13660</name>
</gene>
<name>A0A3S0K4I1_9PROT</name>
<evidence type="ECO:0000313" key="8">
    <source>
        <dbReference type="EMBL" id="RTR19533.1"/>
    </source>
</evidence>
<evidence type="ECO:0000256" key="5">
    <source>
        <dbReference type="SAM" id="Phobius"/>
    </source>
</evidence>
<dbReference type="PANTHER" id="PTHR32089">
    <property type="entry name" value="METHYL-ACCEPTING CHEMOTAXIS PROTEIN MCPB"/>
    <property type="match status" value="1"/>
</dbReference>
<evidence type="ECO:0000259" key="7">
    <source>
        <dbReference type="PROSITE" id="PS50885"/>
    </source>
</evidence>